<dbReference type="InterPro" id="IPR001304">
    <property type="entry name" value="C-type_lectin-like"/>
</dbReference>
<dbReference type="PANTHER" id="PTHR22803">
    <property type="entry name" value="MANNOSE, PHOSPHOLIPASE, LECTIN RECEPTOR RELATED"/>
    <property type="match status" value="1"/>
</dbReference>
<dbReference type="AlphaFoldDB" id="A0A913ZRF8"/>
<name>A0A913ZRF8_PATMI</name>
<accession>A0A913ZRF8</accession>
<dbReference type="Pfam" id="PF00059">
    <property type="entry name" value="Lectin_C"/>
    <property type="match status" value="1"/>
</dbReference>
<organism evidence="4 5">
    <name type="scientific">Patiria miniata</name>
    <name type="common">Bat star</name>
    <name type="synonym">Asterina miniata</name>
    <dbReference type="NCBI Taxonomy" id="46514"/>
    <lineage>
        <taxon>Eukaryota</taxon>
        <taxon>Metazoa</taxon>
        <taxon>Echinodermata</taxon>
        <taxon>Eleutherozoa</taxon>
        <taxon>Asterozoa</taxon>
        <taxon>Asteroidea</taxon>
        <taxon>Valvatacea</taxon>
        <taxon>Valvatida</taxon>
        <taxon>Asterinidae</taxon>
        <taxon>Patiria</taxon>
    </lineage>
</organism>
<evidence type="ECO:0000313" key="4">
    <source>
        <dbReference type="EnsemblMetazoa" id="XP_038054242.1"/>
    </source>
</evidence>
<dbReference type="GeneID" id="119726580"/>
<dbReference type="InterPro" id="IPR016187">
    <property type="entry name" value="CTDL_fold"/>
</dbReference>
<dbReference type="SUPFAM" id="SSF56436">
    <property type="entry name" value="C-type lectin-like"/>
    <property type="match status" value="1"/>
</dbReference>
<sequence>MACKILCVMFFLVLGSVSADDCPPLWTRYGNYCYRFFGPPETWQSAEEYCREFFTQNGQGHLASIHSSGENDFLIQLWRTSLVPNEDETLANHAWNGLSDLANEGSFTWSDGSGFYYNAWSSPQPDDYESGEDCGDFMNLPDLDQVVWNDYTCRTALPYICKMPAN</sequence>
<keyword evidence="2" id="KW-0732">Signal</keyword>
<dbReference type="InterPro" id="IPR018378">
    <property type="entry name" value="C-type_lectin_CS"/>
</dbReference>
<dbReference type="OMA" id="ICKMPAN"/>
<dbReference type="RefSeq" id="XP_038054242.1">
    <property type="nucleotide sequence ID" value="XM_038198314.1"/>
</dbReference>
<dbReference type="SMART" id="SM00034">
    <property type="entry name" value="CLECT"/>
    <property type="match status" value="1"/>
</dbReference>
<evidence type="ECO:0000256" key="1">
    <source>
        <dbReference type="ARBA" id="ARBA00023157"/>
    </source>
</evidence>
<dbReference type="OrthoDB" id="7357196at2759"/>
<evidence type="ECO:0000256" key="2">
    <source>
        <dbReference type="SAM" id="SignalP"/>
    </source>
</evidence>
<reference evidence="4" key="1">
    <citation type="submission" date="2022-11" db="UniProtKB">
        <authorList>
            <consortium name="EnsemblMetazoa"/>
        </authorList>
    </citation>
    <scope>IDENTIFICATION</scope>
</reference>
<dbReference type="Gene3D" id="3.10.100.10">
    <property type="entry name" value="Mannose-Binding Protein A, subunit A"/>
    <property type="match status" value="1"/>
</dbReference>
<feature type="domain" description="C-type lectin" evidence="3">
    <location>
        <begin position="29"/>
        <end position="162"/>
    </location>
</feature>
<dbReference type="InterPro" id="IPR050111">
    <property type="entry name" value="C-type_lectin/snaclec_domain"/>
</dbReference>
<dbReference type="EnsemblMetazoa" id="XM_038198314.1">
    <property type="protein sequence ID" value="XP_038054242.1"/>
    <property type="gene ID" value="LOC119726580"/>
</dbReference>
<dbReference type="PROSITE" id="PS50041">
    <property type="entry name" value="C_TYPE_LECTIN_2"/>
    <property type="match status" value="1"/>
</dbReference>
<evidence type="ECO:0000313" key="5">
    <source>
        <dbReference type="Proteomes" id="UP000887568"/>
    </source>
</evidence>
<dbReference type="Proteomes" id="UP000887568">
    <property type="component" value="Unplaced"/>
</dbReference>
<dbReference type="InterPro" id="IPR016186">
    <property type="entry name" value="C-type_lectin-like/link_sf"/>
</dbReference>
<feature type="signal peptide" evidence="2">
    <location>
        <begin position="1"/>
        <end position="19"/>
    </location>
</feature>
<dbReference type="PROSITE" id="PS00615">
    <property type="entry name" value="C_TYPE_LECTIN_1"/>
    <property type="match status" value="1"/>
</dbReference>
<keyword evidence="1" id="KW-1015">Disulfide bond</keyword>
<evidence type="ECO:0000259" key="3">
    <source>
        <dbReference type="PROSITE" id="PS50041"/>
    </source>
</evidence>
<feature type="chain" id="PRO_5036996256" description="C-type lectin domain-containing protein" evidence="2">
    <location>
        <begin position="20"/>
        <end position="166"/>
    </location>
</feature>
<keyword evidence="5" id="KW-1185">Reference proteome</keyword>
<proteinExistence type="predicted"/>
<protein>
    <recommendedName>
        <fullName evidence="3">C-type lectin domain-containing protein</fullName>
    </recommendedName>
</protein>